<name>A0A2J6Q284_9HELO</name>
<dbReference type="OrthoDB" id="1046782at2759"/>
<reference evidence="1 2" key="1">
    <citation type="submission" date="2016-05" db="EMBL/GenBank/DDBJ databases">
        <title>A degradative enzymes factory behind the ericoid mycorrhizal symbiosis.</title>
        <authorList>
            <consortium name="DOE Joint Genome Institute"/>
            <person name="Martino E."/>
            <person name="Morin E."/>
            <person name="Grelet G."/>
            <person name="Kuo A."/>
            <person name="Kohler A."/>
            <person name="Daghino S."/>
            <person name="Barry K."/>
            <person name="Choi C."/>
            <person name="Cichocki N."/>
            <person name="Clum A."/>
            <person name="Copeland A."/>
            <person name="Hainaut M."/>
            <person name="Haridas S."/>
            <person name="Labutti K."/>
            <person name="Lindquist E."/>
            <person name="Lipzen A."/>
            <person name="Khouja H.-R."/>
            <person name="Murat C."/>
            <person name="Ohm R."/>
            <person name="Olson A."/>
            <person name="Spatafora J."/>
            <person name="Veneault-Fourrey C."/>
            <person name="Henrissat B."/>
            <person name="Grigoriev I."/>
            <person name="Martin F."/>
            <person name="Perotto S."/>
        </authorList>
    </citation>
    <scope>NUCLEOTIDE SEQUENCE [LARGE SCALE GENOMIC DNA]</scope>
    <source>
        <strain evidence="1 2">UAMH 7357</strain>
    </source>
</reference>
<sequence>MAFDVEACKQAGDFHRVTLVKYQQLIYSRYSLKQKMSTFIVANARKTTERLILEFTGLCKSLAQAIHPFNLHLALMFDNISAKGKIMEKNLKTLLSIAKQILNGNLIAMKLVEELGNYSQ</sequence>
<dbReference type="Proteomes" id="UP000235672">
    <property type="component" value="Unassembled WGS sequence"/>
</dbReference>
<evidence type="ECO:0000313" key="2">
    <source>
        <dbReference type="Proteomes" id="UP000235672"/>
    </source>
</evidence>
<accession>A0A2J6Q284</accession>
<dbReference type="AlphaFoldDB" id="A0A2J6Q284"/>
<proteinExistence type="predicted"/>
<evidence type="ECO:0000313" key="1">
    <source>
        <dbReference type="EMBL" id="PMD20326.1"/>
    </source>
</evidence>
<organism evidence="1 2">
    <name type="scientific">Hyaloscypha hepaticicola</name>
    <dbReference type="NCBI Taxonomy" id="2082293"/>
    <lineage>
        <taxon>Eukaryota</taxon>
        <taxon>Fungi</taxon>
        <taxon>Dikarya</taxon>
        <taxon>Ascomycota</taxon>
        <taxon>Pezizomycotina</taxon>
        <taxon>Leotiomycetes</taxon>
        <taxon>Helotiales</taxon>
        <taxon>Hyaloscyphaceae</taxon>
        <taxon>Hyaloscypha</taxon>
    </lineage>
</organism>
<protein>
    <submittedName>
        <fullName evidence="1">Uncharacterized protein</fullName>
    </submittedName>
</protein>
<gene>
    <name evidence="1" type="ORF">NA56DRAFT_646458</name>
</gene>
<keyword evidence="2" id="KW-1185">Reference proteome</keyword>
<dbReference type="EMBL" id="KZ613485">
    <property type="protein sequence ID" value="PMD20326.1"/>
    <property type="molecule type" value="Genomic_DNA"/>
</dbReference>